<evidence type="ECO:0000313" key="2">
    <source>
        <dbReference type="EMBL" id="MFD2549072.1"/>
    </source>
</evidence>
<evidence type="ECO:0000313" key="3">
    <source>
        <dbReference type="Proteomes" id="UP001597545"/>
    </source>
</evidence>
<dbReference type="Proteomes" id="UP001597545">
    <property type="component" value="Unassembled WGS sequence"/>
</dbReference>
<organism evidence="2 3">
    <name type="scientific">Sphingobacterium suaedae</name>
    <dbReference type="NCBI Taxonomy" id="1686402"/>
    <lineage>
        <taxon>Bacteria</taxon>
        <taxon>Pseudomonadati</taxon>
        <taxon>Bacteroidota</taxon>
        <taxon>Sphingobacteriia</taxon>
        <taxon>Sphingobacteriales</taxon>
        <taxon>Sphingobacteriaceae</taxon>
        <taxon>Sphingobacterium</taxon>
    </lineage>
</organism>
<name>A0ABW5KNA9_9SPHI</name>
<dbReference type="RefSeq" id="WP_380905392.1">
    <property type="nucleotide sequence ID" value="NZ_JBHUEG010000009.1"/>
</dbReference>
<evidence type="ECO:0008006" key="4">
    <source>
        <dbReference type="Google" id="ProtNLM"/>
    </source>
</evidence>
<feature type="compositionally biased region" description="Polar residues" evidence="1">
    <location>
        <begin position="27"/>
        <end position="37"/>
    </location>
</feature>
<evidence type="ECO:0000256" key="1">
    <source>
        <dbReference type="SAM" id="MobiDB-lite"/>
    </source>
</evidence>
<sequence length="117" mass="12995">MKKEHNTSNIDLGPIIAIISVDPPNARSFQDNQNTSPIDDEEDVEENDELLEISPDPDDYQDDEAIDDLDDEGTDVDEDEGSALDIDEIIPDDDNIDRDPVVQPGTDPMKTDNSQII</sequence>
<feature type="compositionally biased region" description="Acidic residues" evidence="1">
    <location>
        <begin position="38"/>
        <end position="96"/>
    </location>
</feature>
<gene>
    <name evidence="2" type="ORF">ACFSR5_15590</name>
</gene>
<keyword evidence="3" id="KW-1185">Reference proteome</keyword>
<protein>
    <recommendedName>
        <fullName evidence="4">DNA primase</fullName>
    </recommendedName>
</protein>
<dbReference type="EMBL" id="JBHULR010000009">
    <property type="protein sequence ID" value="MFD2549072.1"/>
    <property type="molecule type" value="Genomic_DNA"/>
</dbReference>
<comment type="caution">
    <text evidence="2">The sequence shown here is derived from an EMBL/GenBank/DDBJ whole genome shotgun (WGS) entry which is preliminary data.</text>
</comment>
<proteinExistence type="predicted"/>
<accession>A0ABW5KNA9</accession>
<reference evidence="3" key="1">
    <citation type="journal article" date="2019" name="Int. J. Syst. Evol. Microbiol.">
        <title>The Global Catalogue of Microorganisms (GCM) 10K type strain sequencing project: providing services to taxonomists for standard genome sequencing and annotation.</title>
        <authorList>
            <consortium name="The Broad Institute Genomics Platform"/>
            <consortium name="The Broad Institute Genome Sequencing Center for Infectious Disease"/>
            <person name="Wu L."/>
            <person name="Ma J."/>
        </authorList>
    </citation>
    <scope>NUCLEOTIDE SEQUENCE [LARGE SCALE GENOMIC DNA]</scope>
    <source>
        <strain evidence="3">KCTC 42662</strain>
    </source>
</reference>
<feature type="region of interest" description="Disordered" evidence="1">
    <location>
        <begin position="23"/>
        <end position="117"/>
    </location>
</feature>